<name>A0A1M5BZG3_9BURK</name>
<dbReference type="STRING" id="1122156.SAMN02745117_02023"/>
<keyword evidence="4" id="KW-1185">Reference proteome</keyword>
<sequence length="408" mass="43711">MHTIHLDAMFSFTLAILLLFVGKAMTARFAALQRFSIPDAVIGGICCSALVFLAHALLDVQISLTLDARDTLLLYFFAAIGLGTDVRTLREGGRPMVMLLALASGFIVLQNAVGMGMAAVFGLEPLAGLMTGSIALTGGVGTTLAWTPYFTDTLGIGNAQELGLAANMLGMISACLIGGPVASWLMRRHQVQPSADTALEIATLHKKEPFLQLNYYGVLLAIFWLNLSLMLGRILSELIALTGLNLPAFVGCLMAGIAIRGLGDTFTPLQKRFFRRTLWDYPRMQPGIALISDICLGLFLMMALMGLRLWELQSVLGFISAVMLVQIVLVLLFTVFVVFRLMGRDYEAAVICSGFGGIALGSTATAIANMTAVTKAHGNAPRAFIVVPLVCGFFIDLVNALVIGLMAR</sequence>
<feature type="transmembrane region" description="Helical" evidence="1">
    <location>
        <begin position="383"/>
        <end position="407"/>
    </location>
</feature>
<keyword evidence="1" id="KW-1003">Cell membrane</keyword>
<keyword evidence="1" id="KW-0812">Transmembrane</keyword>
<evidence type="ECO:0000313" key="3">
    <source>
        <dbReference type="EMBL" id="SHF47810.1"/>
    </source>
</evidence>
<keyword evidence="1" id="KW-0029">Amino-acid transport</keyword>
<dbReference type="PANTHER" id="PTHR36178">
    <property type="entry name" value="SLR0625 PROTEIN"/>
    <property type="match status" value="1"/>
</dbReference>
<comment type="subcellular location">
    <subcellularLocation>
        <location evidence="1">Cell inner membrane</location>
        <topology evidence="1">Multi-pass membrane protein</topology>
    </subcellularLocation>
</comment>
<keyword evidence="1" id="KW-0769">Symport</keyword>
<dbReference type="GO" id="GO:0015501">
    <property type="term" value="F:glutamate:sodium symporter activity"/>
    <property type="evidence" value="ECO:0007669"/>
    <property type="project" value="UniProtKB-UniRule"/>
</dbReference>
<dbReference type="HAMAP" id="MF_02062">
    <property type="entry name" value="GltS"/>
    <property type="match status" value="1"/>
</dbReference>
<dbReference type="NCBIfam" id="TIGR00210">
    <property type="entry name" value="gltS"/>
    <property type="match status" value="1"/>
</dbReference>
<accession>A0A1M5BZG3</accession>
<feature type="transmembrane region" description="Helical" evidence="1">
    <location>
        <begin position="348"/>
        <end position="371"/>
    </location>
</feature>
<dbReference type="PANTHER" id="PTHR36178:SF1">
    <property type="entry name" value="SODIUM_GLUTAMATE SYMPORTER"/>
    <property type="match status" value="1"/>
</dbReference>
<feature type="transmembrane region" description="Helical" evidence="1">
    <location>
        <begin position="40"/>
        <end position="60"/>
    </location>
</feature>
<keyword evidence="1" id="KW-0997">Cell inner membrane</keyword>
<reference evidence="3 4" key="1">
    <citation type="submission" date="2016-11" db="EMBL/GenBank/DDBJ databases">
        <authorList>
            <person name="Jaros S."/>
            <person name="Januszkiewicz K."/>
            <person name="Wedrychowicz H."/>
        </authorList>
    </citation>
    <scope>NUCLEOTIDE SEQUENCE [LARGE SCALE GENOMIC DNA]</scope>
    <source>
        <strain evidence="3 4">DSM 16112</strain>
    </source>
</reference>
<evidence type="ECO:0000313" key="4">
    <source>
        <dbReference type="Proteomes" id="UP000184327"/>
    </source>
</evidence>
<feature type="transmembrane region" description="Helical" evidence="1">
    <location>
        <begin position="246"/>
        <end position="266"/>
    </location>
</feature>
<feature type="transmembrane region" description="Helical" evidence="1">
    <location>
        <begin position="213"/>
        <end position="234"/>
    </location>
</feature>
<feature type="transmembrane region" description="Helical" evidence="1">
    <location>
        <begin position="162"/>
        <end position="185"/>
    </location>
</feature>
<feature type="transmembrane region" description="Helical" evidence="1">
    <location>
        <begin position="96"/>
        <end position="121"/>
    </location>
</feature>
<comment type="similarity">
    <text evidence="1">Belongs to the glutamate:Na(+) symporter (ESS) (TC 2.A.27) family.</text>
</comment>
<dbReference type="GO" id="GO:0015813">
    <property type="term" value="P:L-glutamate transmembrane transport"/>
    <property type="evidence" value="ECO:0007669"/>
    <property type="project" value="UniProtKB-UniRule"/>
</dbReference>
<keyword evidence="1" id="KW-0739">Sodium transport</keyword>
<dbReference type="InterPro" id="IPR004445">
    <property type="entry name" value="GltS"/>
</dbReference>
<dbReference type="RefSeq" id="WP_234971117.1">
    <property type="nucleotide sequence ID" value="NZ_FQUZ01000024.1"/>
</dbReference>
<keyword evidence="1" id="KW-0472">Membrane</keyword>
<proteinExistence type="inferred from homology"/>
<feature type="transmembrane region" description="Helical" evidence="1">
    <location>
        <begin position="72"/>
        <end position="90"/>
    </location>
</feature>
<keyword evidence="1" id="KW-1133">Transmembrane helix</keyword>
<dbReference type="Proteomes" id="UP000184327">
    <property type="component" value="Unassembled WGS sequence"/>
</dbReference>
<keyword evidence="1" id="KW-0813">Transport</keyword>
<evidence type="ECO:0000256" key="2">
    <source>
        <dbReference type="NCBIfam" id="TIGR00210"/>
    </source>
</evidence>
<dbReference type="Pfam" id="PF03616">
    <property type="entry name" value="Glt_symporter"/>
    <property type="match status" value="1"/>
</dbReference>
<protein>
    <recommendedName>
        <fullName evidence="1 2">Sodium/glutamate symporter</fullName>
    </recommendedName>
</protein>
<feature type="transmembrane region" description="Helical" evidence="1">
    <location>
        <begin position="316"/>
        <end position="341"/>
    </location>
</feature>
<dbReference type="AlphaFoldDB" id="A0A1M5BZG3"/>
<dbReference type="EMBL" id="FQUZ01000024">
    <property type="protein sequence ID" value="SHF47810.1"/>
    <property type="molecule type" value="Genomic_DNA"/>
</dbReference>
<feature type="transmembrane region" description="Helical" evidence="1">
    <location>
        <begin position="128"/>
        <end position="150"/>
    </location>
</feature>
<keyword evidence="1" id="KW-0406">Ion transport</keyword>
<evidence type="ECO:0000256" key="1">
    <source>
        <dbReference type="HAMAP-Rule" id="MF_02062"/>
    </source>
</evidence>
<dbReference type="GO" id="GO:0005886">
    <property type="term" value="C:plasma membrane"/>
    <property type="evidence" value="ECO:0007669"/>
    <property type="project" value="UniProtKB-SubCell"/>
</dbReference>
<comment type="function">
    <text evidence="1">Catalyzes the sodium-dependent transport of glutamate.</text>
</comment>
<feature type="transmembrane region" description="Helical" evidence="1">
    <location>
        <begin position="287"/>
        <end position="310"/>
    </location>
</feature>
<gene>
    <name evidence="1" type="primary">gltS</name>
    <name evidence="3" type="ORF">SAMN02745117_02023</name>
</gene>
<keyword evidence="1" id="KW-0915">Sodium</keyword>
<organism evidence="3 4">
    <name type="scientific">Lampropedia hyalina DSM 16112</name>
    <dbReference type="NCBI Taxonomy" id="1122156"/>
    <lineage>
        <taxon>Bacteria</taxon>
        <taxon>Pseudomonadati</taxon>
        <taxon>Pseudomonadota</taxon>
        <taxon>Betaproteobacteria</taxon>
        <taxon>Burkholderiales</taxon>
        <taxon>Comamonadaceae</taxon>
        <taxon>Lampropedia</taxon>
    </lineage>
</organism>